<sequence length="514" mass="57130">MCDPGPSSLPEDGRHSVAIVGAGLAGLSAASRLRLRHGIHATLFEAQSRPGGRVFSRQLQHCGHEFVIDLGATWWHGTHGNAAYELVFENALRRDAPRKEEESDRWNEGDRALLFSTSAIVVDFNSHVRTSRIHPRLSLSVARAYDRAIEALSDVDSHPLKTGDNDRSMRDTLERSVNYDALPDFERCVFQTLDKLECCWNGCSNSTRDMSTHRSSQYITLPGDNVRPQRTGMTVVVDKLLSSLQPAQILYNKSVTSVHWQHEQGPHLHFSDGSLRKARAVLWTPSLNVTKQAVKQQLFRPQLPQFKLKHLEQRGQGVVEKVFVLLETHLLDFVSDAAVPIIWLPAPPPATLSCAAWCKGAFAILYSAEKRLVSFWLNGDPALELSQLSEKQALEQVSSFLSLVCDQKVSVTSVIRSNWCCNPFVLGSYSYPRLGCSLESVDRLADPLPSLEKPVLCFAGEGTHPHFYSTVHGAIESGYREADRIAAFLTRTPDVGPTATDTPRRQEKALTSDT</sequence>
<dbReference type="InterPro" id="IPR002937">
    <property type="entry name" value="Amino_oxidase"/>
</dbReference>
<feature type="region of interest" description="Disordered" evidence="8">
    <location>
        <begin position="493"/>
        <end position="514"/>
    </location>
</feature>
<keyword evidence="11" id="KW-1185">Reference proteome</keyword>
<gene>
    <name evidence="10" type="ORF">BWQ96_10232</name>
</gene>
<comment type="similarity">
    <text evidence="3">Belongs to the flavin monoamine oxidase family.</text>
</comment>
<keyword evidence="5" id="KW-0285">Flavoprotein</keyword>
<proteinExistence type="inferred from homology"/>
<dbReference type="Proteomes" id="UP000247409">
    <property type="component" value="Unassembled WGS sequence"/>
</dbReference>
<dbReference type="STRING" id="448386.A0A2V3IDA7"/>
<evidence type="ECO:0000256" key="1">
    <source>
        <dbReference type="ARBA" id="ARBA00001974"/>
    </source>
</evidence>
<dbReference type="GO" id="GO:0046592">
    <property type="term" value="F:polyamine oxidase activity"/>
    <property type="evidence" value="ECO:0007669"/>
    <property type="project" value="TreeGrafter"/>
</dbReference>
<evidence type="ECO:0000256" key="3">
    <source>
        <dbReference type="ARBA" id="ARBA00005995"/>
    </source>
</evidence>
<dbReference type="Gene3D" id="3.90.660.10">
    <property type="match status" value="1"/>
</dbReference>
<dbReference type="OrthoDB" id="2019015at2759"/>
<dbReference type="EMBL" id="NBIV01000366">
    <property type="protein sequence ID" value="PXF40063.1"/>
    <property type="molecule type" value="Genomic_DNA"/>
</dbReference>
<evidence type="ECO:0000256" key="8">
    <source>
        <dbReference type="SAM" id="MobiDB-lite"/>
    </source>
</evidence>
<evidence type="ECO:0000256" key="5">
    <source>
        <dbReference type="ARBA" id="ARBA00022630"/>
    </source>
</evidence>
<dbReference type="SUPFAM" id="SSF54373">
    <property type="entry name" value="FAD-linked reductases, C-terminal domain"/>
    <property type="match status" value="1"/>
</dbReference>
<reference evidence="10 11" key="1">
    <citation type="journal article" date="2018" name="Mol. Biol. Evol.">
        <title>Analysis of the draft genome of the red seaweed Gracilariopsis chorda provides insights into genome size evolution in Rhodophyta.</title>
        <authorList>
            <person name="Lee J."/>
            <person name="Yang E.C."/>
            <person name="Graf L."/>
            <person name="Yang J.H."/>
            <person name="Qiu H."/>
            <person name="Zel Zion U."/>
            <person name="Chan C.X."/>
            <person name="Stephens T.G."/>
            <person name="Weber A.P.M."/>
            <person name="Boo G.H."/>
            <person name="Boo S.M."/>
            <person name="Kim K.M."/>
            <person name="Shin Y."/>
            <person name="Jung M."/>
            <person name="Lee S.J."/>
            <person name="Yim H.S."/>
            <person name="Lee J.H."/>
            <person name="Bhattacharya D."/>
            <person name="Yoon H.S."/>
        </authorList>
    </citation>
    <scope>NUCLEOTIDE SEQUENCE [LARGE SCALE GENOMIC DNA]</scope>
    <source>
        <strain evidence="10 11">SKKU-2015</strain>
        <tissue evidence="10">Whole body</tissue>
    </source>
</reference>
<evidence type="ECO:0000256" key="6">
    <source>
        <dbReference type="ARBA" id="ARBA00022827"/>
    </source>
</evidence>
<evidence type="ECO:0000256" key="2">
    <source>
        <dbReference type="ARBA" id="ARBA00004496"/>
    </source>
</evidence>
<feature type="domain" description="Amine oxidase" evidence="9">
    <location>
        <begin position="24"/>
        <end position="485"/>
    </location>
</feature>
<name>A0A2V3IDA7_9FLOR</name>
<organism evidence="10 11">
    <name type="scientific">Gracilariopsis chorda</name>
    <dbReference type="NCBI Taxonomy" id="448386"/>
    <lineage>
        <taxon>Eukaryota</taxon>
        <taxon>Rhodophyta</taxon>
        <taxon>Florideophyceae</taxon>
        <taxon>Rhodymeniophycidae</taxon>
        <taxon>Gracilariales</taxon>
        <taxon>Gracilariaceae</taxon>
        <taxon>Gracilariopsis</taxon>
    </lineage>
</organism>
<protein>
    <submittedName>
        <fullName evidence="10">Putative polyamine oxidase 5</fullName>
    </submittedName>
</protein>
<dbReference type="GO" id="GO:0005737">
    <property type="term" value="C:cytoplasm"/>
    <property type="evidence" value="ECO:0007669"/>
    <property type="project" value="UniProtKB-SubCell"/>
</dbReference>
<keyword evidence="6" id="KW-0274">FAD</keyword>
<dbReference type="InterPro" id="IPR036188">
    <property type="entry name" value="FAD/NAD-bd_sf"/>
</dbReference>
<evidence type="ECO:0000259" key="9">
    <source>
        <dbReference type="Pfam" id="PF01593"/>
    </source>
</evidence>
<comment type="subcellular location">
    <subcellularLocation>
        <location evidence="2">Cytoplasm</location>
    </subcellularLocation>
</comment>
<dbReference type="InterPro" id="IPR050281">
    <property type="entry name" value="Flavin_monoamine_oxidase"/>
</dbReference>
<dbReference type="AlphaFoldDB" id="A0A2V3IDA7"/>
<evidence type="ECO:0000313" key="10">
    <source>
        <dbReference type="EMBL" id="PXF40063.1"/>
    </source>
</evidence>
<dbReference type="Gene3D" id="3.50.50.60">
    <property type="entry name" value="FAD/NAD(P)-binding domain"/>
    <property type="match status" value="1"/>
</dbReference>
<comment type="cofactor">
    <cofactor evidence="1">
        <name>FAD</name>
        <dbReference type="ChEBI" id="CHEBI:57692"/>
    </cofactor>
</comment>
<evidence type="ECO:0000313" key="11">
    <source>
        <dbReference type="Proteomes" id="UP000247409"/>
    </source>
</evidence>
<dbReference type="SUPFAM" id="SSF51905">
    <property type="entry name" value="FAD/NAD(P)-binding domain"/>
    <property type="match status" value="1"/>
</dbReference>
<comment type="caution">
    <text evidence="10">The sequence shown here is derived from an EMBL/GenBank/DDBJ whole genome shotgun (WGS) entry which is preliminary data.</text>
</comment>
<evidence type="ECO:0000256" key="7">
    <source>
        <dbReference type="ARBA" id="ARBA00023002"/>
    </source>
</evidence>
<keyword evidence="7" id="KW-0560">Oxidoreductase</keyword>
<keyword evidence="4" id="KW-0963">Cytoplasm</keyword>
<dbReference type="PANTHER" id="PTHR10742:SF405">
    <property type="entry name" value="PEROXISOMAL N(1)-ACETYL-SPERMINE_SPERMIDINE OXIDASE"/>
    <property type="match status" value="1"/>
</dbReference>
<feature type="compositionally biased region" description="Basic and acidic residues" evidence="8">
    <location>
        <begin position="502"/>
        <end position="514"/>
    </location>
</feature>
<accession>A0A2V3IDA7</accession>
<dbReference type="Pfam" id="PF01593">
    <property type="entry name" value="Amino_oxidase"/>
    <property type="match status" value="1"/>
</dbReference>
<dbReference type="PANTHER" id="PTHR10742">
    <property type="entry name" value="FLAVIN MONOAMINE OXIDASE"/>
    <property type="match status" value="1"/>
</dbReference>
<evidence type="ECO:0000256" key="4">
    <source>
        <dbReference type="ARBA" id="ARBA00022490"/>
    </source>
</evidence>